<evidence type="ECO:0000259" key="8">
    <source>
        <dbReference type="Pfam" id="PF14372"/>
    </source>
</evidence>
<gene>
    <name evidence="9" type="ORF">OSB04_031785</name>
</gene>
<proteinExistence type="predicted"/>
<dbReference type="InterPro" id="IPR052035">
    <property type="entry name" value="ZnF_BED_domain_contain"/>
</dbReference>
<dbReference type="PANTHER" id="PTHR46481:SF10">
    <property type="entry name" value="ZINC FINGER BED DOMAIN-CONTAINING PROTEIN 39"/>
    <property type="match status" value="1"/>
</dbReference>
<evidence type="ECO:0000256" key="5">
    <source>
        <dbReference type="ARBA" id="ARBA00023125"/>
    </source>
</evidence>
<dbReference type="EMBL" id="JARYMX010000008">
    <property type="protein sequence ID" value="KAJ9539052.1"/>
    <property type="molecule type" value="Genomic_DNA"/>
</dbReference>
<evidence type="ECO:0000313" key="10">
    <source>
        <dbReference type="Proteomes" id="UP001172457"/>
    </source>
</evidence>
<evidence type="ECO:0008006" key="11">
    <source>
        <dbReference type="Google" id="ProtNLM"/>
    </source>
</evidence>
<evidence type="ECO:0000256" key="2">
    <source>
        <dbReference type="ARBA" id="ARBA00022723"/>
    </source>
</evidence>
<dbReference type="GO" id="GO:0005634">
    <property type="term" value="C:nucleus"/>
    <property type="evidence" value="ECO:0007669"/>
    <property type="project" value="UniProtKB-SubCell"/>
</dbReference>
<evidence type="ECO:0000256" key="3">
    <source>
        <dbReference type="ARBA" id="ARBA00022771"/>
    </source>
</evidence>
<name>A0AA38STP9_9ASTR</name>
<dbReference type="GO" id="GO:0008270">
    <property type="term" value="F:zinc ion binding"/>
    <property type="evidence" value="ECO:0007669"/>
    <property type="project" value="UniProtKB-KW"/>
</dbReference>
<feature type="domain" description="hAT-like transposase RNase-H fold" evidence="8">
    <location>
        <begin position="390"/>
        <end position="489"/>
    </location>
</feature>
<dbReference type="InterPro" id="IPR012337">
    <property type="entry name" value="RNaseH-like_sf"/>
</dbReference>
<dbReference type="AlphaFoldDB" id="A0AA38STP9"/>
<evidence type="ECO:0000256" key="1">
    <source>
        <dbReference type="ARBA" id="ARBA00004123"/>
    </source>
</evidence>
<dbReference type="SUPFAM" id="SSF53098">
    <property type="entry name" value="Ribonuclease H-like"/>
    <property type="match status" value="1"/>
</dbReference>
<keyword evidence="6" id="KW-0539">Nucleus</keyword>
<reference evidence="9" key="1">
    <citation type="submission" date="2023-03" db="EMBL/GenBank/DDBJ databases">
        <title>Chromosome-scale reference genome and RAD-based genetic map of yellow starthistle (Centaurea solstitialis) reveal putative structural variation and QTLs associated with invader traits.</title>
        <authorList>
            <person name="Reatini B."/>
            <person name="Cang F.A."/>
            <person name="Jiang Q."/>
            <person name="Mckibben M.T.W."/>
            <person name="Barker M.S."/>
            <person name="Rieseberg L.H."/>
            <person name="Dlugosch K.M."/>
        </authorList>
    </citation>
    <scope>NUCLEOTIDE SEQUENCE</scope>
    <source>
        <strain evidence="9">CAN-66</strain>
        <tissue evidence="9">Leaf</tissue>
    </source>
</reference>
<dbReference type="GO" id="GO:0003677">
    <property type="term" value="F:DNA binding"/>
    <property type="evidence" value="ECO:0007669"/>
    <property type="project" value="UniProtKB-KW"/>
</dbReference>
<dbReference type="Pfam" id="PF05699">
    <property type="entry name" value="Dimer_Tnp_hAT"/>
    <property type="match status" value="1"/>
</dbReference>
<dbReference type="Proteomes" id="UP001172457">
    <property type="component" value="Chromosome 8"/>
</dbReference>
<dbReference type="GO" id="GO:0046983">
    <property type="term" value="F:protein dimerization activity"/>
    <property type="evidence" value="ECO:0007669"/>
    <property type="project" value="InterPro"/>
</dbReference>
<keyword evidence="2" id="KW-0479">Metal-binding</keyword>
<comment type="caution">
    <text evidence="9">The sequence shown here is derived from an EMBL/GenBank/DDBJ whole genome shotgun (WGS) entry which is preliminary data.</text>
</comment>
<sequence length="719" mass="81965">MAGETNPINPMQGCTLNQPHMGETETDGVVDNQPINEEENLPANNMANDQNEAECIHCKTRLAKAGTGTTTTYKRHLESCAKRKQYQRAQQLLNFQPETFNGDNTLHPFIAPDTKYDSNKAREAIANWIMGTEQPFTVVEDDLYTCMMKRGGPMYQKISRATAKADCFKVYEHEIKKLKGLTKTASKISLTTDCWKSSHQKIEYMVITGHFIDQNWRLQKRVLSFVHVPPPRTGLDIVDGIYKCLREWEIEEKIFSISVDNAAYNDRVVNTLKTNFSKVKKLPCGGRLFHVRCCAHILNLLVKDGLSKIHHVIEEVREAVKYINHSEARRQTFSNAAHQLQVHDRKLLVDVPTRWNSTYDMLSLALKFKDVFPRYAEYEPLFHHLPSETDCDYPTSNLYLIEVYKVKETLDKAVQSKDEFIREMAKKMKEKFDKYWGECHLLMAIASVLDPRFKMKLVQFSYPRLYSPTEATKNIKEVEKALEDMYSDYLEMHNSLVREASTHGSGSSGGSNACVSNEDASGWEAYGQFIESVDVEGPEKSELAMYLEEGVHRVQGQAGMQSFNALEWWKIHKLKYRVLSQMAMDVLAIPISTVASESTFSAGGRVIDPYRSLLGADTVQMFICGRDWIRQMYGTKQILRRARALLLNEPSLSSFRLVEHSSNNEPIPSSSTCKTSRARAKKHMLERARARARASITLREPSSISMKLGSARLVYIPTS</sequence>
<organism evidence="9 10">
    <name type="scientific">Centaurea solstitialis</name>
    <name type="common">yellow star-thistle</name>
    <dbReference type="NCBI Taxonomy" id="347529"/>
    <lineage>
        <taxon>Eukaryota</taxon>
        <taxon>Viridiplantae</taxon>
        <taxon>Streptophyta</taxon>
        <taxon>Embryophyta</taxon>
        <taxon>Tracheophyta</taxon>
        <taxon>Spermatophyta</taxon>
        <taxon>Magnoliopsida</taxon>
        <taxon>eudicotyledons</taxon>
        <taxon>Gunneridae</taxon>
        <taxon>Pentapetalae</taxon>
        <taxon>asterids</taxon>
        <taxon>campanulids</taxon>
        <taxon>Asterales</taxon>
        <taxon>Asteraceae</taxon>
        <taxon>Carduoideae</taxon>
        <taxon>Cardueae</taxon>
        <taxon>Centaureinae</taxon>
        <taxon>Centaurea</taxon>
    </lineage>
</organism>
<keyword evidence="10" id="KW-1185">Reference proteome</keyword>
<evidence type="ECO:0000259" key="7">
    <source>
        <dbReference type="Pfam" id="PF05699"/>
    </source>
</evidence>
<evidence type="ECO:0000256" key="6">
    <source>
        <dbReference type="ARBA" id="ARBA00023242"/>
    </source>
</evidence>
<protein>
    <recommendedName>
        <fullName evidence="11">Transposase</fullName>
    </recommendedName>
</protein>
<evidence type="ECO:0000256" key="4">
    <source>
        <dbReference type="ARBA" id="ARBA00022833"/>
    </source>
</evidence>
<evidence type="ECO:0000313" key="9">
    <source>
        <dbReference type="EMBL" id="KAJ9539052.1"/>
    </source>
</evidence>
<comment type="subcellular location">
    <subcellularLocation>
        <location evidence="1">Nucleus</location>
    </subcellularLocation>
</comment>
<dbReference type="InterPro" id="IPR025525">
    <property type="entry name" value="hAT-like_transposase_RNase-H"/>
</dbReference>
<dbReference type="PANTHER" id="PTHR46481">
    <property type="entry name" value="ZINC FINGER BED DOMAIN-CONTAINING PROTEIN 4"/>
    <property type="match status" value="1"/>
</dbReference>
<dbReference type="Pfam" id="PF14372">
    <property type="entry name" value="hAT-like_RNase-H"/>
    <property type="match status" value="1"/>
</dbReference>
<keyword evidence="4" id="KW-0862">Zinc</keyword>
<accession>A0AA38STP9</accession>
<keyword evidence="5" id="KW-0238">DNA-binding</keyword>
<feature type="domain" description="HAT C-terminal dimerisation" evidence="7">
    <location>
        <begin position="542"/>
        <end position="629"/>
    </location>
</feature>
<dbReference type="InterPro" id="IPR008906">
    <property type="entry name" value="HATC_C_dom"/>
</dbReference>
<keyword evidence="3" id="KW-0863">Zinc-finger</keyword>